<comment type="caution">
    <text evidence="1">The sequence shown here is derived from an EMBL/GenBank/DDBJ whole genome shotgun (WGS) entry which is preliminary data.</text>
</comment>
<dbReference type="Proteomes" id="UP000299367">
    <property type="component" value="Unassembled WGS sequence"/>
</dbReference>
<accession>A0A480ADZ7</accession>
<evidence type="ECO:0008006" key="3">
    <source>
        <dbReference type="Google" id="ProtNLM"/>
    </source>
</evidence>
<dbReference type="EMBL" id="BJCF01000014">
    <property type="protein sequence ID" value="GCL41943.1"/>
    <property type="molecule type" value="Genomic_DNA"/>
</dbReference>
<evidence type="ECO:0000313" key="1">
    <source>
        <dbReference type="EMBL" id="GCL41943.1"/>
    </source>
</evidence>
<protein>
    <recommendedName>
        <fullName evidence="3">DUF4276 family protein</fullName>
    </recommendedName>
</protein>
<gene>
    <name evidence="1" type="ORF">NIES80_16420</name>
</gene>
<dbReference type="Pfam" id="PF14103">
    <property type="entry name" value="DUF4276"/>
    <property type="match status" value="1"/>
</dbReference>
<proteinExistence type="predicted"/>
<dbReference type="OrthoDB" id="9801478at2"/>
<dbReference type="InterPro" id="IPR025455">
    <property type="entry name" value="DUF4276"/>
</dbReference>
<dbReference type="AlphaFoldDB" id="A0A480ADZ7"/>
<dbReference type="RefSeq" id="WP_137907620.1">
    <property type="nucleotide sequence ID" value="NZ_BJCF01000014.1"/>
</dbReference>
<name>A0A480ADZ7_9CYAN</name>
<evidence type="ECO:0000313" key="2">
    <source>
        <dbReference type="Proteomes" id="UP000299367"/>
    </source>
</evidence>
<organism evidence="1 2">
    <name type="scientific">Dolichospermum planctonicum</name>
    <dbReference type="NCBI Taxonomy" id="136072"/>
    <lineage>
        <taxon>Bacteria</taxon>
        <taxon>Bacillati</taxon>
        <taxon>Cyanobacteriota</taxon>
        <taxon>Cyanophyceae</taxon>
        <taxon>Nostocales</taxon>
        <taxon>Aphanizomenonaceae</taxon>
        <taxon>Dolichospermum</taxon>
    </lineage>
</organism>
<sequence length="229" mass="26507">MVRLYLFAEGQTEQTFASIILQPHLAQHQVFMHHTRLIAHGRKKGKTNRGGSGYGDYQPMKDDILRSLAEDKNTDVFFTTMIDLYAIHYNFPGLKESEIMRQNPIKRVEFLEKSFANDIDDPRFIPYIQLHEYEAYLFSDPTCFESFYDHCSDRVAILKAAADKHETPELINDSKETAPSKRIIAQFPDYERAKSTYGPLLAESIGLEIIRNKCPHFNSWLLRLESLGK</sequence>
<reference evidence="2" key="1">
    <citation type="submission" date="2019-02" db="EMBL/GenBank/DDBJ databases">
        <title>Draft genome sequence of Dolichospermum planctonicum NIES-80.</title>
        <authorList>
            <person name="Yamaguchi H."/>
            <person name="Suzuki S."/>
            <person name="Kawachi M."/>
        </authorList>
    </citation>
    <scope>NUCLEOTIDE SEQUENCE [LARGE SCALE GENOMIC DNA]</scope>
    <source>
        <strain evidence="2">NIES-80</strain>
    </source>
</reference>